<dbReference type="InterPro" id="IPR023395">
    <property type="entry name" value="MCP_dom_sf"/>
</dbReference>
<dbReference type="AlphaFoldDB" id="F6RYV9"/>
<dbReference type="STRING" id="7719.ENSCINP00000003249"/>
<evidence type="ECO:0000256" key="2">
    <source>
        <dbReference type="ARBA" id="ARBA00006375"/>
    </source>
</evidence>
<dbReference type="GeneTree" id="ENSGT00940000168859"/>
<dbReference type="Pfam" id="PF00153">
    <property type="entry name" value="Mito_carr"/>
    <property type="match status" value="3"/>
</dbReference>
<dbReference type="InterPro" id="IPR049562">
    <property type="entry name" value="SLC25A33/36-like"/>
</dbReference>
<evidence type="ECO:0000256" key="9">
    <source>
        <dbReference type="ARBA" id="ARBA00023136"/>
    </source>
</evidence>
<dbReference type="Ensembl" id="ENSCINT00000003249.3">
    <property type="protein sequence ID" value="ENSCINP00000003249.3"/>
    <property type="gene ID" value="ENSCING00000001621.3"/>
</dbReference>
<evidence type="ECO:0000256" key="7">
    <source>
        <dbReference type="ARBA" id="ARBA00022989"/>
    </source>
</evidence>
<dbReference type="PRINTS" id="PR00926">
    <property type="entry name" value="MITOCARRIER"/>
</dbReference>
<dbReference type="InterPro" id="IPR018108">
    <property type="entry name" value="MCP_transmembrane"/>
</dbReference>
<organism evidence="13 14">
    <name type="scientific">Ciona intestinalis</name>
    <name type="common">Transparent sea squirt</name>
    <name type="synonym">Ascidia intestinalis</name>
    <dbReference type="NCBI Taxonomy" id="7719"/>
    <lineage>
        <taxon>Eukaryota</taxon>
        <taxon>Metazoa</taxon>
        <taxon>Chordata</taxon>
        <taxon>Tunicata</taxon>
        <taxon>Ascidiacea</taxon>
        <taxon>Phlebobranchia</taxon>
        <taxon>Cionidae</taxon>
        <taxon>Ciona</taxon>
    </lineage>
</organism>
<evidence type="ECO:0000256" key="12">
    <source>
        <dbReference type="SAM" id="Phobius"/>
    </source>
</evidence>
<dbReference type="EMBL" id="EAAA01000243">
    <property type="status" value="NOT_ANNOTATED_CDS"/>
    <property type="molecule type" value="Genomic_DNA"/>
</dbReference>
<feature type="repeat" description="Solcar" evidence="10">
    <location>
        <begin position="136"/>
        <end position="222"/>
    </location>
</feature>
<evidence type="ECO:0000256" key="6">
    <source>
        <dbReference type="ARBA" id="ARBA00022792"/>
    </source>
</evidence>
<feature type="transmembrane region" description="Helical" evidence="12">
    <location>
        <begin position="97"/>
        <end position="118"/>
    </location>
</feature>
<dbReference type="HOGENOM" id="CLU_015166_6_0_1"/>
<keyword evidence="14" id="KW-1185">Reference proteome</keyword>
<proteinExistence type="inferred from homology"/>
<dbReference type="FunCoup" id="F6RYV9">
    <property type="interactions" value="198"/>
</dbReference>
<keyword evidence="8" id="KW-0496">Mitochondrion</keyword>
<keyword evidence="3 11" id="KW-0813">Transport</keyword>
<dbReference type="GO" id="GO:1990519">
    <property type="term" value="P:pyrimidine nucleotide import into mitochondrion"/>
    <property type="evidence" value="ECO:0000318"/>
    <property type="project" value="GO_Central"/>
</dbReference>
<dbReference type="GO" id="GO:0005743">
    <property type="term" value="C:mitochondrial inner membrane"/>
    <property type="evidence" value="ECO:0007669"/>
    <property type="project" value="UniProtKB-SubCell"/>
</dbReference>
<dbReference type="PANTHER" id="PTHR45829:SF4">
    <property type="entry name" value="MITOCHONDRIAL CARRIER PROTEIN RIM2"/>
    <property type="match status" value="1"/>
</dbReference>
<evidence type="ECO:0008006" key="15">
    <source>
        <dbReference type="Google" id="ProtNLM"/>
    </source>
</evidence>
<dbReference type="SUPFAM" id="SSF103506">
    <property type="entry name" value="Mitochondrial carrier"/>
    <property type="match status" value="1"/>
</dbReference>
<keyword evidence="6" id="KW-0999">Mitochondrion inner membrane</keyword>
<evidence type="ECO:0000313" key="14">
    <source>
        <dbReference type="Proteomes" id="UP000008144"/>
    </source>
</evidence>
<dbReference type="GO" id="GO:0005739">
    <property type="term" value="C:mitochondrion"/>
    <property type="evidence" value="ECO:0000318"/>
    <property type="project" value="GO_Central"/>
</dbReference>
<accession>F6RYV9</accession>
<feature type="repeat" description="Solcar" evidence="10">
    <location>
        <begin position="1"/>
        <end position="126"/>
    </location>
</feature>
<evidence type="ECO:0000256" key="1">
    <source>
        <dbReference type="ARBA" id="ARBA00004448"/>
    </source>
</evidence>
<comment type="subcellular location">
    <subcellularLocation>
        <location evidence="1">Mitochondrion inner membrane</location>
        <topology evidence="1">Multi-pass membrane protein</topology>
    </subcellularLocation>
</comment>
<reference evidence="13" key="3">
    <citation type="submission" date="2025-08" db="UniProtKB">
        <authorList>
            <consortium name="Ensembl"/>
        </authorList>
    </citation>
    <scope>IDENTIFICATION</scope>
</reference>
<evidence type="ECO:0000256" key="10">
    <source>
        <dbReference type="PROSITE-ProRule" id="PRU00282"/>
    </source>
</evidence>
<dbReference type="GO" id="GO:0015218">
    <property type="term" value="F:pyrimidine nucleotide transmembrane transporter activity"/>
    <property type="evidence" value="ECO:0000318"/>
    <property type="project" value="GO_Central"/>
</dbReference>
<feature type="transmembrane region" description="Helical" evidence="12">
    <location>
        <begin position="138"/>
        <end position="162"/>
    </location>
</feature>
<sequence>HFIAGGVAGCAATIVTCPIDVIKTRQQSSSGIATTQAKLSFPSSTPKGTNTRLMTVFARGSLRNTHHTGVVQPALSIQKSSILQHCRYILKVEGGKAFFKGLGIGLVGSVPSRALYFWTYNATKIGLVADFGLKANSMPTSIIAASAGGLVATTATCPLWVLKTKQQLHRRLNNSSLSCFECAKQVWRSEGWKGFYRGLTASYAGIVETVIYFTIYEHLKSWYMKRHNMDVSGAHSSMSSWWELPGLMVISSASKCVATSIVYPHEVARTRLREEPVQQRYSGFWQTLRDVAKTEGRIGLYGGLPAQLVRQVPNMAILMGVYETVVYLGQN</sequence>
<evidence type="ECO:0000313" key="13">
    <source>
        <dbReference type="Ensembl" id="ENSCINP00000003249.3"/>
    </source>
</evidence>
<keyword evidence="9 10" id="KW-0472">Membrane</keyword>
<dbReference type="Gene3D" id="1.50.40.10">
    <property type="entry name" value="Mitochondrial carrier domain"/>
    <property type="match status" value="1"/>
</dbReference>
<dbReference type="PROSITE" id="PS50920">
    <property type="entry name" value="SOLCAR"/>
    <property type="match status" value="3"/>
</dbReference>
<reference evidence="13" key="4">
    <citation type="submission" date="2025-09" db="UniProtKB">
        <authorList>
            <consortium name="Ensembl"/>
        </authorList>
    </citation>
    <scope>IDENTIFICATION</scope>
</reference>
<comment type="similarity">
    <text evidence="2 11">Belongs to the mitochondrial carrier (TC 2.A.29) family.</text>
</comment>
<dbReference type="PANTHER" id="PTHR45829">
    <property type="entry name" value="MITOCHONDRIAL CARRIER PROTEIN RIM2"/>
    <property type="match status" value="1"/>
</dbReference>
<dbReference type="OMA" id="WVMYEQM"/>
<reference evidence="13" key="2">
    <citation type="journal article" date="2008" name="Genome Biol.">
        <title>Improved genome assembly and evidence-based global gene model set for the chordate Ciona intestinalis: new insight into intron and operon populations.</title>
        <authorList>
            <person name="Satou Y."/>
            <person name="Mineta K."/>
            <person name="Ogasawara M."/>
            <person name="Sasakura Y."/>
            <person name="Shoguchi E."/>
            <person name="Ueno K."/>
            <person name="Yamada L."/>
            <person name="Matsumoto J."/>
            <person name="Wasserscheid J."/>
            <person name="Dewar K."/>
            <person name="Wiley G.B."/>
            <person name="Macmil S.L."/>
            <person name="Roe B.A."/>
            <person name="Zeller R.W."/>
            <person name="Hastings K.E."/>
            <person name="Lemaire P."/>
            <person name="Lindquist E."/>
            <person name="Endo T."/>
            <person name="Hotta K."/>
            <person name="Inaba K."/>
        </authorList>
    </citation>
    <scope>NUCLEOTIDE SEQUENCE [LARGE SCALE GENOMIC DNA]</scope>
    <source>
        <strain evidence="13">wild type</strain>
    </source>
</reference>
<feature type="transmembrane region" description="Helical" evidence="12">
    <location>
        <begin position="194"/>
        <end position="215"/>
    </location>
</feature>
<evidence type="ECO:0000256" key="5">
    <source>
        <dbReference type="ARBA" id="ARBA00022737"/>
    </source>
</evidence>
<dbReference type="Proteomes" id="UP000008144">
    <property type="component" value="Chromosome 1"/>
</dbReference>
<evidence type="ECO:0000256" key="4">
    <source>
        <dbReference type="ARBA" id="ARBA00022692"/>
    </source>
</evidence>
<dbReference type="InParanoid" id="F6RYV9"/>
<dbReference type="InterPro" id="IPR002067">
    <property type="entry name" value="MCP"/>
</dbReference>
<evidence type="ECO:0000256" key="3">
    <source>
        <dbReference type="ARBA" id="ARBA00022448"/>
    </source>
</evidence>
<keyword evidence="4 10" id="KW-0812">Transmembrane</keyword>
<keyword evidence="7 12" id="KW-1133">Transmembrane helix</keyword>
<reference evidence="14" key="1">
    <citation type="journal article" date="2002" name="Science">
        <title>The draft genome of Ciona intestinalis: insights into chordate and vertebrate origins.</title>
        <authorList>
            <person name="Dehal P."/>
            <person name="Satou Y."/>
            <person name="Campbell R.K."/>
            <person name="Chapman J."/>
            <person name="Degnan B."/>
            <person name="De Tomaso A."/>
            <person name="Davidson B."/>
            <person name="Di Gregorio A."/>
            <person name="Gelpke M."/>
            <person name="Goodstein D.M."/>
            <person name="Harafuji N."/>
            <person name="Hastings K.E."/>
            <person name="Ho I."/>
            <person name="Hotta K."/>
            <person name="Huang W."/>
            <person name="Kawashima T."/>
            <person name="Lemaire P."/>
            <person name="Martinez D."/>
            <person name="Meinertzhagen I.A."/>
            <person name="Necula S."/>
            <person name="Nonaka M."/>
            <person name="Putnam N."/>
            <person name="Rash S."/>
            <person name="Saiga H."/>
            <person name="Satake M."/>
            <person name="Terry A."/>
            <person name="Yamada L."/>
            <person name="Wang H.G."/>
            <person name="Awazu S."/>
            <person name="Azumi K."/>
            <person name="Boore J."/>
            <person name="Branno M."/>
            <person name="Chin-Bow S."/>
            <person name="DeSantis R."/>
            <person name="Doyle S."/>
            <person name="Francino P."/>
            <person name="Keys D.N."/>
            <person name="Haga S."/>
            <person name="Hayashi H."/>
            <person name="Hino K."/>
            <person name="Imai K.S."/>
            <person name="Inaba K."/>
            <person name="Kano S."/>
            <person name="Kobayashi K."/>
            <person name="Kobayashi M."/>
            <person name="Lee B.I."/>
            <person name="Makabe K.W."/>
            <person name="Manohar C."/>
            <person name="Matassi G."/>
            <person name="Medina M."/>
            <person name="Mochizuki Y."/>
            <person name="Mount S."/>
            <person name="Morishita T."/>
            <person name="Miura S."/>
            <person name="Nakayama A."/>
            <person name="Nishizaka S."/>
            <person name="Nomoto H."/>
            <person name="Ohta F."/>
            <person name="Oishi K."/>
            <person name="Rigoutsos I."/>
            <person name="Sano M."/>
            <person name="Sasaki A."/>
            <person name="Sasakura Y."/>
            <person name="Shoguchi E."/>
            <person name="Shin-i T."/>
            <person name="Spagnuolo A."/>
            <person name="Stainier D."/>
            <person name="Suzuki M.M."/>
            <person name="Tassy O."/>
            <person name="Takatori N."/>
            <person name="Tokuoka M."/>
            <person name="Yagi K."/>
            <person name="Yoshizaki F."/>
            <person name="Wada S."/>
            <person name="Zhang C."/>
            <person name="Hyatt P.D."/>
            <person name="Larimer F."/>
            <person name="Detter C."/>
            <person name="Doggett N."/>
            <person name="Glavina T."/>
            <person name="Hawkins T."/>
            <person name="Richardson P."/>
            <person name="Lucas S."/>
            <person name="Kohara Y."/>
            <person name="Levine M."/>
            <person name="Satoh N."/>
            <person name="Rokhsar D.S."/>
        </authorList>
    </citation>
    <scope>NUCLEOTIDE SEQUENCE [LARGE SCALE GENOMIC DNA]</scope>
</reference>
<evidence type="ECO:0000256" key="8">
    <source>
        <dbReference type="ARBA" id="ARBA00023128"/>
    </source>
</evidence>
<keyword evidence="5" id="KW-0677">Repeat</keyword>
<feature type="repeat" description="Solcar" evidence="10">
    <location>
        <begin position="246"/>
        <end position="328"/>
    </location>
</feature>
<evidence type="ECO:0000256" key="11">
    <source>
        <dbReference type="RuleBase" id="RU000488"/>
    </source>
</evidence>
<name>F6RYV9_CIOIN</name>
<protein>
    <recommendedName>
        <fullName evidence="15">Mitochondrial carrier protein</fullName>
    </recommendedName>
</protein>